<protein>
    <recommendedName>
        <fullName evidence="15">Isoleucine--tRNA ligase</fullName>
        <ecNumber evidence="15">6.1.1.5</ecNumber>
    </recommendedName>
    <alternativeName>
        <fullName evidence="15">Isoleucyl-tRNA synthetase</fullName>
        <shortName evidence="15">IleRS</shortName>
    </alternativeName>
</protein>
<dbReference type="FunFam" id="3.40.50.620:FF:000063">
    <property type="entry name" value="Isoleucine--tRNA ligase"/>
    <property type="match status" value="1"/>
</dbReference>
<evidence type="ECO:0000256" key="8">
    <source>
        <dbReference type="ARBA" id="ARBA00022741"/>
    </source>
</evidence>
<dbReference type="SUPFAM" id="SSF47323">
    <property type="entry name" value="Anticodon-binding domain of a subclass of class I aminoacyl-tRNA synthetases"/>
    <property type="match status" value="2"/>
</dbReference>
<evidence type="ECO:0000256" key="3">
    <source>
        <dbReference type="ARBA" id="ARBA00007078"/>
    </source>
</evidence>
<dbReference type="EC" id="6.1.1.5" evidence="15"/>
<dbReference type="InterPro" id="IPR023586">
    <property type="entry name" value="Ile-tRNA-ligase_type2"/>
</dbReference>
<proteinExistence type="inferred from homology"/>
<keyword evidence="19" id="KW-1185">Reference proteome</keyword>
<dbReference type="InterPro" id="IPR009008">
    <property type="entry name" value="Val/Leu/Ile-tRNA-synth_edit"/>
</dbReference>
<dbReference type="CDD" id="cd00818">
    <property type="entry name" value="IleRS_core"/>
    <property type="match status" value="1"/>
</dbReference>
<dbReference type="Gene3D" id="1.10.730.10">
    <property type="entry name" value="Isoleucyl-tRNA Synthetase, Domain 1"/>
    <property type="match status" value="1"/>
</dbReference>
<comment type="function">
    <text evidence="13 15">Catalyzes the attachment of isoleucine to tRNA(Ile). As IleRS can inadvertently accommodate and process structurally similar amino acids such as valine, to avoid such errors it has two additional distinct tRNA(Ile)-dependent editing activities. One activity is designated as 'pretransfer' editing and involves the hydrolysis of activated Val-AMP. The other activity is designated 'posttransfer' editing and involves deacylation of mischarged Val-tRNA(Ile).</text>
</comment>
<feature type="binding site" evidence="15">
    <location>
        <position position="706"/>
    </location>
    <ligand>
        <name>ATP</name>
        <dbReference type="ChEBI" id="CHEBI:30616"/>
    </ligand>
</feature>
<dbReference type="OrthoDB" id="9810365at2"/>
<evidence type="ECO:0000256" key="13">
    <source>
        <dbReference type="ARBA" id="ARBA00025217"/>
    </source>
</evidence>
<evidence type="ECO:0000256" key="15">
    <source>
        <dbReference type="HAMAP-Rule" id="MF_02003"/>
    </source>
</evidence>
<gene>
    <name evidence="15" type="primary">ileS</name>
    <name evidence="18" type="ORF">SAMN05421664_1901</name>
</gene>
<dbReference type="EMBL" id="FNKL01000002">
    <property type="protein sequence ID" value="SDQ52137.1"/>
    <property type="molecule type" value="Genomic_DNA"/>
</dbReference>
<evidence type="ECO:0000256" key="10">
    <source>
        <dbReference type="ARBA" id="ARBA00022840"/>
    </source>
</evidence>
<dbReference type="GO" id="GO:0005737">
    <property type="term" value="C:cytoplasm"/>
    <property type="evidence" value="ECO:0007669"/>
    <property type="project" value="UniProtKB-SubCell"/>
</dbReference>
<dbReference type="InterPro" id="IPR009080">
    <property type="entry name" value="tRNAsynth_Ia_anticodon-bd"/>
</dbReference>
<dbReference type="PANTHER" id="PTHR42780">
    <property type="entry name" value="SOLEUCYL-TRNA SYNTHETASE"/>
    <property type="match status" value="1"/>
</dbReference>
<dbReference type="GO" id="GO:0000049">
    <property type="term" value="F:tRNA binding"/>
    <property type="evidence" value="ECO:0007669"/>
    <property type="project" value="InterPro"/>
</dbReference>
<dbReference type="GO" id="GO:0008270">
    <property type="term" value="F:zinc ion binding"/>
    <property type="evidence" value="ECO:0007669"/>
    <property type="project" value="UniProtKB-UniRule"/>
</dbReference>
<evidence type="ECO:0000259" key="16">
    <source>
        <dbReference type="Pfam" id="PF00133"/>
    </source>
</evidence>
<keyword evidence="5 15" id="KW-0963">Cytoplasm</keyword>
<dbReference type="PANTHER" id="PTHR42780:SF1">
    <property type="entry name" value="ISOLEUCINE--TRNA LIGASE, CYTOPLASMIC"/>
    <property type="match status" value="1"/>
</dbReference>
<dbReference type="STRING" id="311333.SAMN05421664_1901"/>
<organism evidence="18 19">
    <name type="scientific">Chryseobacterium soldanellicola</name>
    <dbReference type="NCBI Taxonomy" id="311333"/>
    <lineage>
        <taxon>Bacteria</taxon>
        <taxon>Pseudomonadati</taxon>
        <taxon>Bacteroidota</taxon>
        <taxon>Flavobacteriia</taxon>
        <taxon>Flavobacteriales</taxon>
        <taxon>Weeksellaceae</taxon>
        <taxon>Chryseobacterium group</taxon>
        <taxon>Chryseobacterium</taxon>
    </lineage>
</organism>
<evidence type="ECO:0000256" key="1">
    <source>
        <dbReference type="ARBA" id="ARBA00001947"/>
    </source>
</evidence>
<accession>A0A1H1BJP8</accession>
<evidence type="ECO:0000256" key="11">
    <source>
        <dbReference type="ARBA" id="ARBA00022917"/>
    </source>
</evidence>
<keyword evidence="12 15" id="KW-0030">Aminoacyl-tRNA synthetase</keyword>
<dbReference type="AlphaFoldDB" id="A0A1H1BJP8"/>
<evidence type="ECO:0000256" key="4">
    <source>
        <dbReference type="ARBA" id="ARBA00011245"/>
    </source>
</evidence>
<keyword evidence="7 15" id="KW-0479">Metal-binding</keyword>
<dbReference type="NCBIfam" id="TIGR00392">
    <property type="entry name" value="ileS"/>
    <property type="match status" value="1"/>
</dbReference>
<evidence type="ECO:0000259" key="17">
    <source>
        <dbReference type="Pfam" id="PF08264"/>
    </source>
</evidence>
<dbReference type="InterPro" id="IPR002301">
    <property type="entry name" value="Ile-tRNA-ligase"/>
</dbReference>
<keyword evidence="8 15" id="KW-0547">Nucleotide-binding</keyword>
<evidence type="ECO:0000256" key="12">
    <source>
        <dbReference type="ARBA" id="ARBA00023146"/>
    </source>
</evidence>
<dbReference type="GO" id="GO:0002161">
    <property type="term" value="F:aminoacyl-tRNA deacylase activity"/>
    <property type="evidence" value="ECO:0007669"/>
    <property type="project" value="InterPro"/>
</dbReference>
<comment type="similarity">
    <text evidence="3 15">Belongs to the class-I aminoacyl-tRNA synthetase family. IleS type 2 subfamily.</text>
</comment>
<dbReference type="PRINTS" id="PR00984">
    <property type="entry name" value="TRNASYNTHILE"/>
</dbReference>
<feature type="short sequence motif" description="'HIGH' region" evidence="15">
    <location>
        <begin position="49"/>
        <end position="59"/>
    </location>
</feature>
<sequence length="1151" mass="132010">MSQFKEYKNLNLIDIAENVAEFWKQNKTFNKSVEIREGKPEFVFYEGPPSANGMPGIHHVMARALKDIFCRYQTQNGKQVFRKAGWDTHGLPVELGVEKELGITKEDIGSKISIEDYNKACREAVMRYTDVWNNLTEKIGYWVDLEDPYITYKSKYMETVWWLLKQLYDKGLLYKGYTIQPYSPKAGTGLSSHEVNQPGAYRDVSDTTVVAQFKTLPETLPSFLQGFGDVHFLAWTTTPWTLPSNTALTVGPKIDYVLVKTFNQYTFEPINIVLAKALVGKQFAKKYSEGTDEDFENYTSESKVIPYQILAEFKGADLVGIKYEQLLDYAKPYQNPENAFRVISGDFVTTEDGTGIVHTAPTFGADDAKVAKEATPEVPPMLVLNENGNPVPLVDLQGRFLSLVQDEVYGFANEYVKAEYLSDDEKIAEFNIQKEQLKSIIADLKNYLSVDERIALKLRKENKAFKVEKYVHSYPHSWRTDEPLLYYPLDSWFVKMTAVKESLVNLNKEINWKPKSTGEGRFANWLENVNDWNLSRSRYWGIPLPIWRTEDLKEEIIIGSVEQLYNEIEKSIEAGFMKENPFKGFVIGNMSEQNYALVDLHKNIVDKIILVSASGKEMRRESDLIDVWFDSGSMPYAQLHYPFENKELIDTNKAFPADFIAEGVDQTRGWFYTLHAIGTAVFDSVAYKNVMSNGLVLDKNGQKMSKRLGNAVDPFETLSVYGPDATRWYMISNANPWENLKFDIEGIDEVRRKFFGTLYNTYSFFALYANVDGFNYSEKEVENRPEIDRWILSELNLLIKEVKAFYEDYEPTRVARAINTFVNDNLSNWYVRLCRRRFWKGDYSEDKISAYQTLYTCLETVAKLSAPIAPFFMDQLYQDLNKVTGKENAESIHLTDFPVADESLIDQDLVEKTHLAQSITSMVFSLRKKENVKVRQPLQKVLIPVLDKKTEEQILAVGELIKQEVNVKELQLINAEEAAHLIVKQIKPNFKALGPKLGKDMKVVGGEIANLSTEQISDLEKEGKIDVQNYEITLEDVEISTKDIPGWTVTSDGKTTVALDLTLTDELKSEGIAREFINRIQNIRKDKNFELTDRINIFVEENSPFLNDIKKNEEYISSEVLSNKIEIVSSLSNFNEIEIDEVNFKINVEKN</sequence>
<comment type="cofactor">
    <cofactor evidence="1 15">
        <name>Zn(2+)</name>
        <dbReference type="ChEBI" id="CHEBI:29105"/>
    </cofactor>
</comment>
<evidence type="ECO:0000256" key="9">
    <source>
        <dbReference type="ARBA" id="ARBA00022833"/>
    </source>
</evidence>
<dbReference type="SUPFAM" id="SSF52374">
    <property type="entry name" value="Nucleotidylyl transferase"/>
    <property type="match status" value="1"/>
</dbReference>
<comment type="subunit">
    <text evidence="4 15">Monomer.</text>
</comment>
<comment type="catalytic activity">
    <reaction evidence="14 15">
        <text>tRNA(Ile) + L-isoleucine + ATP = L-isoleucyl-tRNA(Ile) + AMP + diphosphate</text>
        <dbReference type="Rhea" id="RHEA:11060"/>
        <dbReference type="Rhea" id="RHEA-COMP:9666"/>
        <dbReference type="Rhea" id="RHEA-COMP:9695"/>
        <dbReference type="ChEBI" id="CHEBI:30616"/>
        <dbReference type="ChEBI" id="CHEBI:33019"/>
        <dbReference type="ChEBI" id="CHEBI:58045"/>
        <dbReference type="ChEBI" id="CHEBI:78442"/>
        <dbReference type="ChEBI" id="CHEBI:78528"/>
        <dbReference type="ChEBI" id="CHEBI:456215"/>
        <dbReference type="EC" id="6.1.1.5"/>
    </reaction>
</comment>
<feature type="short sequence motif" description="'KMSKS' region" evidence="15">
    <location>
        <begin position="703"/>
        <end position="707"/>
    </location>
</feature>
<feature type="domain" description="Aminoacyl-tRNA synthetase class Ia" evidence="16">
    <location>
        <begin position="19"/>
        <end position="742"/>
    </location>
</feature>
<evidence type="ECO:0000256" key="5">
    <source>
        <dbReference type="ARBA" id="ARBA00022490"/>
    </source>
</evidence>
<name>A0A1H1BJP8_9FLAO</name>
<reference evidence="19" key="1">
    <citation type="submission" date="2016-10" db="EMBL/GenBank/DDBJ databases">
        <authorList>
            <person name="Varghese N."/>
            <person name="Submissions S."/>
        </authorList>
    </citation>
    <scope>NUCLEOTIDE SEQUENCE [LARGE SCALE GENOMIC DNA]</scope>
    <source>
        <strain evidence="19">DSM 17072</strain>
    </source>
</reference>
<keyword evidence="11 15" id="KW-0648">Protein biosynthesis</keyword>
<dbReference type="CDD" id="cd07961">
    <property type="entry name" value="Anticodon_Ia_Ile_ABEc"/>
    <property type="match status" value="1"/>
</dbReference>
<dbReference type="InterPro" id="IPR033709">
    <property type="entry name" value="Anticodon_Ile_ABEc"/>
</dbReference>
<evidence type="ECO:0000256" key="2">
    <source>
        <dbReference type="ARBA" id="ARBA00004496"/>
    </source>
</evidence>
<evidence type="ECO:0000256" key="7">
    <source>
        <dbReference type="ARBA" id="ARBA00022723"/>
    </source>
</evidence>
<dbReference type="Pfam" id="PF08264">
    <property type="entry name" value="Anticodon_1"/>
    <property type="match status" value="1"/>
</dbReference>
<evidence type="ECO:0000256" key="6">
    <source>
        <dbReference type="ARBA" id="ARBA00022598"/>
    </source>
</evidence>
<dbReference type="GO" id="GO:0005524">
    <property type="term" value="F:ATP binding"/>
    <property type="evidence" value="ECO:0007669"/>
    <property type="project" value="UniProtKB-UniRule"/>
</dbReference>
<dbReference type="RefSeq" id="WP_089755474.1">
    <property type="nucleotide sequence ID" value="NZ_FNKL01000002.1"/>
</dbReference>
<dbReference type="Pfam" id="PF00133">
    <property type="entry name" value="tRNA-synt_1"/>
    <property type="match status" value="1"/>
</dbReference>
<comment type="subcellular location">
    <subcellularLocation>
        <location evidence="2 15">Cytoplasm</location>
    </subcellularLocation>
</comment>
<dbReference type="Proteomes" id="UP000199627">
    <property type="component" value="Unassembled WGS sequence"/>
</dbReference>
<evidence type="ECO:0000313" key="19">
    <source>
        <dbReference type="Proteomes" id="UP000199627"/>
    </source>
</evidence>
<keyword evidence="9 15" id="KW-0862">Zinc</keyword>
<keyword evidence="6 15" id="KW-0436">Ligase</keyword>
<evidence type="ECO:0000256" key="14">
    <source>
        <dbReference type="ARBA" id="ARBA00048359"/>
    </source>
</evidence>
<keyword evidence="10 15" id="KW-0067">ATP-binding</keyword>
<dbReference type="GO" id="GO:0004822">
    <property type="term" value="F:isoleucine-tRNA ligase activity"/>
    <property type="evidence" value="ECO:0007669"/>
    <property type="project" value="UniProtKB-UniRule"/>
</dbReference>
<dbReference type="Gene3D" id="3.40.50.620">
    <property type="entry name" value="HUPs"/>
    <property type="match status" value="2"/>
</dbReference>
<feature type="domain" description="Methionyl/Valyl/Leucyl/Isoleucyl-tRNA synthetase anticodon-binding" evidence="17">
    <location>
        <begin position="788"/>
        <end position="941"/>
    </location>
</feature>
<dbReference type="Pfam" id="PF19302">
    <property type="entry name" value="DUF5915"/>
    <property type="match status" value="1"/>
</dbReference>
<evidence type="ECO:0000313" key="18">
    <source>
        <dbReference type="EMBL" id="SDQ52137.1"/>
    </source>
</evidence>
<comment type="domain">
    <text evidence="15">IleRS has two distinct active sites: one for aminoacylation and one for editing. The misactivated valine is translocated from the active site to the editing site, which sterically excludes the correctly activated isoleucine. The single editing site contains two valyl binding pockets, one specific for each substrate (Val-AMP or Val-tRNA(Ile)).</text>
</comment>
<dbReference type="InterPro" id="IPR002300">
    <property type="entry name" value="aa-tRNA-synth_Ia"/>
</dbReference>
<dbReference type="GO" id="GO:0006428">
    <property type="term" value="P:isoleucyl-tRNA aminoacylation"/>
    <property type="evidence" value="ECO:0007669"/>
    <property type="project" value="UniProtKB-UniRule"/>
</dbReference>
<dbReference type="InterPro" id="IPR014729">
    <property type="entry name" value="Rossmann-like_a/b/a_fold"/>
</dbReference>
<dbReference type="InterPro" id="IPR013155">
    <property type="entry name" value="M/V/L/I-tRNA-synth_anticd-bd"/>
</dbReference>
<dbReference type="HAMAP" id="MF_02003">
    <property type="entry name" value="Ile_tRNA_synth_type2"/>
    <property type="match status" value="1"/>
</dbReference>
<dbReference type="SUPFAM" id="SSF50677">
    <property type="entry name" value="ValRS/IleRS/LeuRS editing domain"/>
    <property type="match status" value="1"/>
</dbReference>